<dbReference type="Proteomes" id="UP001221898">
    <property type="component" value="Unassembled WGS sequence"/>
</dbReference>
<organism evidence="1 2">
    <name type="scientific">Aldrovandia affinis</name>
    <dbReference type="NCBI Taxonomy" id="143900"/>
    <lineage>
        <taxon>Eukaryota</taxon>
        <taxon>Metazoa</taxon>
        <taxon>Chordata</taxon>
        <taxon>Craniata</taxon>
        <taxon>Vertebrata</taxon>
        <taxon>Euteleostomi</taxon>
        <taxon>Actinopterygii</taxon>
        <taxon>Neopterygii</taxon>
        <taxon>Teleostei</taxon>
        <taxon>Notacanthiformes</taxon>
        <taxon>Halosauridae</taxon>
        <taxon>Aldrovandia</taxon>
    </lineage>
</organism>
<keyword evidence="2" id="KW-1185">Reference proteome</keyword>
<comment type="caution">
    <text evidence="1">The sequence shown here is derived from an EMBL/GenBank/DDBJ whole genome shotgun (WGS) entry which is preliminary data.</text>
</comment>
<protein>
    <submittedName>
        <fullName evidence="1">Uncharacterized protein</fullName>
    </submittedName>
</protein>
<dbReference type="EMBL" id="JAINUG010000131">
    <property type="protein sequence ID" value="KAJ8393962.1"/>
    <property type="molecule type" value="Genomic_DNA"/>
</dbReference>
<evidence type="ECO:0000313" key="1">
    <source>
        <dbReference type="EMBL" id="KAJ8393962.1"/>
    </source>
</evidence>
<evidence type="ECO:0000313" key="2">
    <source>
        <dbReference type="Proteomes" id="UP001221898"/>
    </source>
</evidence>
<dbReference type="AlphaFoldDB" id="A0AAD7S0Y8"/>
<name>A0AAD7S0Y8_9TELE</name>
<gene>
    <name evidence="1" type="ORF">AAFF_G00054950</name>
</gene>
<proteinExistence type="predicted"/>
<sequence length="100" mass="10377">MFVGQYSLIVAGTVESRFPHETVAWPSSSRPDGVARSRRCSLSAELLSLKLLNPDEPLPEARDAPDPLAALPQATTNPAVAAAAPAAPGGLANELVLCCL</sequence>
<reference evidence="1" key="1">
    <citation type="journal article" date="2023" name="Science">
        <title>Genome structures resolve the early diversification of teleost fishes.</title>
        <authorList>
            <person name="Parey E."/>
            <person name="Louis A."/>
            <person name="Montfort J."/>
            <person name="Bouchez O."/>
            <person name="Roques C."/>
            <person name="Iampietro C."/>
            <person name="Lluch J."/>
            <person name="Castinel A."/>
            <person name="Donnadieu C."/>
            <person name="Desvignes T."/>
            <person name="Floi Bucao C."/>
            <person name="Jouanno E."/>
            <person name="Wen M."/>
            <person name="Mejri S."/>
            <person name="Dirks R."/>
            <person name="Jansen H."/>
            <person name="Henkel C."/>
            <person name="Chen W.J."/>
            <person name="Zahm M."/>
            <person name="Cabau C."/>
            <person name="Klopp C."/>
            <person name="Thompson A.W."/>
            <person name="Robinson-Rechavi M."/>
            <person name="Braasch I."/>
            <person name="Lecointre G."/>
            <person name="Bobe J."/>
            <person name="Postlethwait J.H."/>
            <person name="Berthelot C."/>
            <person name="Roest Crollius H."/>
            <person name="Guiguen Y."/>
        </authorList>
    </citation>
    <scope>NUCLEOTIDE SEQUENCE</scope>
    <source>
        <strain evidence="1">NC1722</strain>
    </source>
</reference>
<accession>A0AAD7S0Y8</accession>